<feature type="binding site" evidence="8">
    <location>
        <position position="223"/>
    </location>
    <ligand>
        <name>Zn(2+)</name>
        <dbReference type="ChEBI" id="CHEBI:29105"/>
        <label>1</label>
    </ligand>
</feature>
<dbReference type="SUPFAM" id="SSF101821">
    <property type="entry name" value="Aminopeptidase/glucanase lid domain"/>
    <property type="match status" value="1"/>
</dbReference>
<evidence type="ECO:0000313" key="10">
    <source>
        <dbReference type="Proteomes" id="UP000052008"/>
    </source>
</evidence>
<comment type="cofactor">
    <cofactor evidence="8">
        <name>a divalent metal cation</name>
        <dbReference type="ChEBI" id="CHEBI:60240"/>
    </cofactor>
    <text evidence="8">Binds 2 divalent metal cations per subunit.</text>
</comment>
<proteinExistence type="inferred from homology"/>
<evidence type="ECO:0008006" key="11">
    <source>
        <dbReference type="Google" id="ProtNLM"/>
    </source>
</evidence>
<dbReference type="GO" id="GO:0046872">
    <property type="term" value="F:metal ion binding"/>
    <property type="evidence" value="ECO:0007669"/>
    <property type="project" value="UniProtKB-UniRule"/>
</dbReference>
<feature type="binding site" evidence="8">
    <location>
        <position position="201"/>
    </location>
    <ligand>
        <name>Zn(2+)</name>
        <dbReference type="ChEBI" id="CHEBI:29105"/>
        <label>2</label>
    </ligand>
</feature>
<dbReference type="SUPFAM" id="SSF53187">
    <property type="entry name" value="Zn-dependent exopeptidases"/>
    <property type="match status" value="1"/>
</dbReference>
<keyword evidence="5" id="KW-0378">Hydrolase</keyword>
<feature type="binding site" evidence="8">
    <location>
        <position position="62"/>
    </location>
    <ligand>
        <name>Zn(2+)</name>
        <dbReference type="ChEBI" id="CHEBI:29105"/>
        <label>1</label>
    </ligand>
</feature>
<feature type="active site" description="Proton acceptor" evidence="7">
    <location>
        <position position="200"/>
    </location>
</feature>
<evidence type="ECO:0000256" key="8">
    <source>
        <dbReference type="PIRSR" id="PIRSR001123-2"/>
    </source>
</evidence>
<dbReference type="STRING" id="1703770.AMJ39_03075"/>
<feature type="binding site" evidence="8">
    <location>
        <position position="172"/>
    </location>
    <ligand>
        <name>Zn(2+)</name>
        <dbReference type="ChEBI" id="CHEBI:29105"/>
        <label>2</label>
    </ligand>
</feature>
<dbReference type="EMBL" id="LIZS01000012">
    <property type="protein sequence ID" value="KPJ53788.1"/>
    <property type="molecule type" value="Genomic_DNA"/>
</dbReference>
<evidence type="ECO:0000256" key="1">
    <source>
        <dbReference type="ARBA" id="ARBA00006272"/>
    </source>
</evidence>
<organism evidence="9 10">
    <name type="scientific">candidate division TA06 bacterium DG_24</name>
    <dbReference type="NCBI Taxonomy" id="1703770"/>
    <lineage>
        <taxon>Bacteria</taxon>
        <taxon>Bacteria division TA06</taxon>
    </lineage>
</organism>
<dbReference type="PANTHER" id="PTHR32481:SF0">
    <property type="entry name" value="AMINOPEPTIDASE YPDE-RELATED"/>
    <property type="match status" value="1"/>
</dbReference>
<evidence type="ECO:0000256" key="5">
    <source>
        <dbReference type="ARBA" id="ARBA00022801"/>
    </source>
</evidence>
<comment type="similarity">
    <text evidence="1 6">Belongs to the peptidase M42 family.</text>
</comment>
<evidence type="ECO:0000256" key="7">
    <source>
        <dbReference type="PIRSR" id="PIRSR001123-1"/>
    </source>
</evidence>
<dbReference type="Proteomes" id="UP000052008">
    <property type="component" value="Unassembled WGS sequence"/>
</dbReference>
<name>A0A0S7WVY6_UNCT6</name>
<dbReference type="AlphaFoldDB" id="A0A0S7WVY6"/>
<evidence type="ECO:0000256" key="3">
    <source>
        <dbReference type="ARBA" id="ARBA00022670"/>
    </source>
</evidence>
<keyword evidence="2" id="KW-0031">Aminopeptidase</keyword>
<dbReference type="GO" id="GO:0004177">
    <property type="term" value="F:aminopeptidase activity"/>
    <property type="evidence" value="ECO:0007669"/>
    <property type="project" value="UniProtKB-UniRule"/>
</dbReference>
<keyword evidence="3" id="KW-0645">Protease</keyword>
<evidence type="ECO:0000313" key="9">
    <source>
        <dbReference type="EMBL" id="KPJ53788.1"/>
    </source>
</evidence>
<reference evidence="9 10" key="1">
    <citation type="journal article" date="2015" name="Microbiome">
        <title>Genomic resolution of linkages in carbon, nitrogen, and sulfur cycling among widespread estuary sediment bacteria.</title>
        <authorList>
            <person name="Baker B.J."/>
            <person name="Lazar C.S."/>
            <person name="Teske A.P."/>
            <person name="Dick G.J."/>
        </authorList>
    </citation>
    <scope>NUCLEOTIDE SEQUENCE [LARGE SCALE GENOMIC DNA]</scope>
    <source>
        <strain evidence="9">DG_24</strain>
    </source>
</reference>
<accession>A0A0S7WVY6</accession>
<evidence type="ECO:0000256" key="4">
    <source>
        <dbReference type="ARBA" id="ARBA00022723"/>
    </source>
</evidence>
<evidence type="ECO:0000256" key="6">
    <source>
        <dbReference type="PIRNR" id="PIRNR001123"/>
    </source>
</evidence>
<dbReference type="GO" id="GO:0006508">
    <property type="term" value="P:proteolysis"/>
    <property type="evidence" value="ECO:0007669"/>
    <property type="project" value="UniProtKB-KW"/>
</dbReference>
<dbReference type="Gene3D" id="2.40.30.40">
    <property type="entry name" value="Peptidase M42, domain 2"/>
    <property type="match status" value="1"/>
</dbReference>
<protein>
    <recommendedName>
        <fullName evidence="11">Peptidase M42</fullName>
    </recommendedName>
</protein>
<gene>
    <name evidence="9" type="ORF">AMJ39_03075</name>
</gene>
<dbReference type="Gene3D" id="3.40.630.10">
    <property type="entry name" value="Zn peptidases"/>
    <property type="match status" value="1"/>
</dbReference>
<sequence length="355" mass="38266">MILEALSNASGVSGDEGEVRGLIRREIADHVDRLETDALGNLFSVKQTRRGERGPRVMVAAHMDEVGLMVVGHEERGQLRFRTVGGIDVRLLPAKTFLVGNEKRPGVVGMKPLHLLTPEARKETVKLKDLFLDIGASTAEEAKRLAPVGSYAVFATTFERYGRTVIKGKAFDDRVGCAVLVEIAKAHQSIPVSLAFTVQEEVGLRGARVAAERLRPDIGIVIEGTAAADFPRRKDVGTTPRLGEGPTVTTMDRTVICDPGLVALIREIAEQEGIPLQTKRPMVGGTDGGRIAVAGGGARVAVISVPCRYLHGPASLASLHDIRHAAELVALLLERLARPGWRQAVHRAGHRRSAR</sequence>
<dbReference type="PIRSF" id="PIRSF001123">
    <property type="entry name" value="PepA_GA"/>
    <property type="match status" value="1"/>
</dbReference>
<dbReference type="InterPro" id="IPR023367">
    <property type="entry name" value="Peptidase_M42_dom2"/>
</dbReference>
<comment type="caution">
    <text evidence="9">The sequence shown here is derived from an EMBL/GenBank/DDBJ whole genome shotgun (WGS) entry which is preliminary data.</text>
</comment>
<dbReference type="PANTHER" id="PTHR32481">
    <property type="entry name" value="AMINOPEPTIDASE"/>
    <property type="match status" value="1"/>
</dbReference>
<dbReference type="InterPro" id="IPR051464">
    <property type="entry name" value="Peptidase_M42_aminopept"/>
</dbReference>
<keyword evidence="4 8" id="KW-0479">Metal-binding</keyword>
<feature type="binding site" evidence="8">
    <location>
        <position position="172"/>
    </location>
    <ligand>
        <name>Zn(2+)</name>
        <dbReference type="ChEBI" id="CHEBI:29105"/>
        <label>1</label>
    </ligand>
</feature>
<evidence type="ECO:0000256" key="2">
    <source>
        <dbReference type="ARBA" id="ARBA00022438"/>
    </source>
</evidence>
<dbReference type="InterPro" id="IPR008007">
    <property type="entry name" value="Peptidase_M42"/>
</dbReference>
<dbReference type="Pfam" id="PF05343">
    <property type="entry name" value="Peptidase_M42"/>
    <property type="match status" value="1"/>
</dbReference>
<feature type="binding site" evidence="8">
    <location>
        <position position="311"/>
    </location>
    <ligand>
        <name>Zn(2+)</name>
        <dbReference type="ChEBI" id="CHEBI:29105"/>
        <label>2</label>
    </ligand>
</feature>